<dbReference type="Pfam" id="PF10076">
    <property type="entry name" value="Phage_Mu_Gp48"/>
    <property type="match status" value="1"/>
</dbReference>
<gene>
    <name evidence="1" type="ORF">C2R31_002535</name>
</gene>
<dbReference type="Proteomes" id="UP000567387">
    <property type="component" value="Unassembled WGS sequence"/>
</dbReference>
<organism evidence="1 2">
    <name type="scientific">Escherichia coli</name>
    <dbReference type="NCBI Taxonomy" id="562"/>
    <lineage>
        <taxon>Bacteria</taxon>
        <taxon>Pseudomonadati</taxon>
        <taxon>Pseudomonadota</taxon>
        <taxon>Gammaproteobacteria</taxon>
        <taxon>Enterobacterales</taxon>
        <taxon>Enterobacteriaceae</taxon>
        <taxon>Escherichia</taxon>
    </lineage>
</organism>
<dbReference type="InterPro" id="IPR018755">
    <property type="entry name" value="Phage_Mu_Gp48"/>
</dbReference>
<evidence type="ECO:0000313" key="1">
    <source>
        <dbReference type="EMBL" id="EFA8784701.1"/>
    </source>
</evidence>
<proteinExistence type="predicted"/>
<reference evidence="1 2" key="1">
    <citation type="submission" date="2018-08" db="EMBL/GenBank/DDBJ databases">
        <authorList>
            <consortium name="PulseNet: The National Subtyping Network for Foodborne Disease Surveillance"/>
            <person name="Tarr C.L."/>
            <person name="Trees E."/>
            <person name="Katz L.S."/>
            <person name="Carleton-Romer H.A."/>
            <person name="Stroika S."/>
            <person name="Kucerova Z."/>
            <person name="Roache K.F."/>
            <person name="Sabol A.L."/>
            <person name="Besser J."/>
            <person name="Gerner-Smidt P."/>
        </authorList>
    </citation>
    <scope>NUCLEOTIDE SEQUENCE [LARGE SCALE GENOMIC DNA]</scope>
    <source>
        <strain evidence="1 2">PNUSAE011918</strain>
    </source>
</reference>
<dbReference type="EMBL" id="AASCBU010000010">
    <property type="protein sequence ID" value="EFA8784701.1"/>
    <property type="molecule type" value="Genomic_DNA"/>
</dbReference>
<evidence type="ECO:0000313" key="2">
    <source>
        <dbReference type="Proteomes" id="UP000567387"/>
    </source>
</evidence>
<name>A0A3W2SAG8_ECOLX</name>
<accession>A0A3W2SAG8</accession>
<sequence>MDSLQDDYTKLLYGLMPPGPAWSDTDGVLDGLAPSLVRVHQRTDELMAEIDPGQSTELIERYEELYGLPDTCSPVGAQTLRQRQQRLEAKANVAGGINEQFFLEQLEALGYTGVTIEQFQHLDASPDPEWGDRWRYFWRVTLPVDAGAQWQTCSDTCNTPIRTWGDTVAECVINKLCPSHTVVLFAYPDESGEGQQAALTINSLSFQAGHKTTEPLAINHTGVHFAVVPALTGKPLTINRINFYAARPMAEPLVLSRAQLHSGLPTTDPMTMNSAQLQTGYRTRSPVPVNSMQLQTASRTREPLLINHPGLHFAVVTSE</sequence>
<dbReference type="AlphaFoldDB" id="A0A3W2SAG8"/>
<comment type="caution">
    <text evidence="1">The sequence shown here is derived from an EMBL/GenBank/DDBJ whole genome shotgun (WGS) entry which is preliminary data.</text>
</comment>
<protein>
    <submittedName>
        <fullName evidence="1">YmfQ family protein</fullName>
    </submittedName>
</protein>